<accession>A0A443KKR1</accession>
<evidence type="ECO:0000313" key="1">
    <source>
        <dbReference type="EMBL" id="RWR33326.1"/>
    </source>
</evidence>
<reference evidence="1 2" key="2">
    <citation type="submission" date="2019-01" db="EMBL/GenBank/DDBJ databases">
        <authorList>
            <person name="Li Y."/>
        </authorList>
    </citation>
    <scope>NUCLEOTIDE SEQUENCE [LARGE SCALE GENOMIC DNA]</scope>
    <source>
        <strain evidence="1 2">07D10-4-3</strain>
    </source>
</reference>
<proteinExistence type="predicted"/>
<protein>
    <recommendedName>
        <fullName evidence="3">HEPN domain-containing protein</fullName>
    </recommendedName>
</protein>
<reference evidence="1 2" key="1">
    <citation type="submission" date="2019-01" db="EMBL/GenBank/DDBJ databases">
        <title>Sinorhodobacter populi sp. nov. isolated from the symptomatic bark tissue of Populus euramericana canker.</title>
        <authorList>
            <person name="Xu G."/>
        </authorList>
    </citation>
    <scope>NUCLEOTIDE SEQUENCE [LARGE SCALE GENOMIC DNA]</scope>
    <source>
        <strain evidence="1 2">07D10-4-3</strain>
    </source>
</reference>
<name>A0A443KKR1_9RHOB</name>
<sequence length="198" mass="22707">MSIFEDREDALYEDFLHDPDTRLIAPPADSDRGVEFHFSGEWRECRIWEGYLDSSLILLKVAVEEFPRMNQLIFPALFNLRHGMEVALKWHIRYAGGSIPKRAGHDLSVLIEAFRQTAEGLDEAETYISETMLSNISELAQIDPRAVAFRYASEIDGSPIEIMPEIWDITRLYFATSTLAVCFDDLSNLIERSWQSNA</sequence>
<dbReference type="RefSeq" id="WP_128231819.1">
    <property type="nucleotide sequence ID" value="NZ_SAUY01000006.1"/>
</dbReference>
<dbReference type="Proteomes" id="UP000284451">
    <property type="component" value="Unassembled WGS sequence"/>
</dbReference>
<comment type="caution">
    <text evidence="1">The sequence shown here is derived from an EMBL/GenBank/DDBJ whole genome shotgun (WGS) entry which is preliminary data.</text>
</comment>
<organism evidence="1 2">
    <name type="scientific">Paenirhodobacter populi</name>
    <dbReference type="NCBI Taxonomy" id="2306993"/>
    <lineage>
        <taxon>Bacteria</taxon>
        <taxon>Pseudomonadati</taxon>
        <taxon>Pseudomonadota</taxon>
        <taxon>Alphaproteobacteria</taxon>
        <taxon>Rhodobacterales</taxon>
        <taxon>Rhodobacter group</taxon>
        <taxon>Paenirhodobacter</taxon>
    </lineage>
</organism>
<dbReference type="EMBL" id="SAUY01000006">
    <property type="protein sequence ID" value="RWR33326.1"/>
    <property type="molecule type" value="Genomic_DNA"/>
</dbReference>
<gene>
    <name evidence="1" type="ORF">D2T29_06620</name>
</gene>
<evidence type="ECO:0000313" key="2">
    <source>
        <dbReference type="Proteomes" id="UP000284451"/>
    </source>
</evidence>
<dbReference type="AlphaFoldDB" id="A0A443KKR1"/>
<evidence type="ECO:0008006" key="3">
    <source>
        <dbReference type="Google" id="ProtNLM"/>
    </source>
</evidence>